<evidence type="ECO:0000256" key="1">
    <source>
        <dbReference type="ARBA" id="ARBA00010164"/>
    </source>
</evidence>
<evidence type="ECO:0000259" key="4">
    <source>
        <dbReference type="Pfam" id="PF07804"/>
    </source>
</evidence>
<dbReference type="Proteomes" id="UP001523550">
    <property type="component" value="Unassembled WGS sequence"/>
</dbReference>
<sequence length="424" mass="46873">MSRHEKLHALLAEQGPLSSATVQKALNISRPTLSRLMRETEGEILRLGQTRRIRYAIPRPLPGLPESIPVARVDEHGRAHPHARLRALEPAEWAWESDDGHLRIGTGLPPEIADCWPAGYMAQALDHSERPDEASLLRLLSERGEDLPGNLIIGEAALARFLALDPSARGMDELPALARAVESGQWPSGLLGGQWPKFTAWMENHQILAKFTPLDSDPVAQRRADLLVAEAVALEMLRKQGIDASPARLIDAEGYRFLCLPRFDRVERLGRRAVIRLAHLRGKGVDPDDWRQSATALRRAARLDNSDAETIAWLAEFAALIGNDDQGGDNLAFFPQEDDKLNLAPVFDMLPMAAAPSADGRIPDVLPEPPLPSGGALERWRSAARLAADYWQRLSNEQKLSFDFRKLAAGQGRQVTDRLERIGG</sequence>
<dbReference type="EMBL" id="JALJYF010000002">
    <property type="protein sequence ID" value="MCP1727771.1"/>
    <property type="molecule type" value="Genomic_DNA"/>
</dbReference>
<keyword evidence="6" id="KW-1185">Reference proteome</keyword>
<organism evidence="5 6">
    <name type="scientific">Natronospira proteinivora</name>
    <dbReference type="NCBI Taxonomy" id="1807133"/>
    <lineage>
        <taxon>Bacteria</taxon>
        <taxon>Pseudomonadati</taxon>
        <taxon>Pseudomonadota</taxon>
        <taxon>Gammaproteobacteria</taxon>
        <taxon>Natronospirales</taxon>
        <taxon>Natronospiraceae</taxon>
        <taxon>Natronospira</taxon>
    </lineage>
</organism>
<reference evidence="5 6" key="1">
    <citation type="submission" date="2022-03" db="EMBL/GenBank/DDBJ databases">
        <title>Genomic Encyclopedia of Type Strains, Phase III (KMG-III): the genomes of soil and plant-associated and newly described type strains.</title>
        <authorList>
            <person name="Whitman W."/>
        </authorList>
    </citation>
    <scope>NUCLEOTIDE SEQUENCE [LARGE SCALE GENOMIC DNA]</scope>
    <source>
        <strain evidence="5 6">BSker1</strain>
    </source>
</reference>
<evidence type="ECO:0000256" key="2">
    <source>
        <dbReference type="ARBA" id="ARBA00022679"/>
    </source>
</evidence>
<dbReference type="RefSeq" id="WP_253448529.1">
    <property type="nucleotide sequence ID" value="NZ_JALJYF010000002.1"/>
</dbReference>
<dbReference type="InterPro" id="IPR052028">
    <property type="entry name" value="HipA_Ser/Thr_kinase"/>
</dbReference>
<gene>
    <name evidence="5" type="ORF">J2T60_001771</name>
</gene>
<comment type="caution">
    <text evidence="5">The sequence shown here is derived from an EMBL/GenBank/DDBJ whole genome shotgun (WGS) entry which is preliminary data.</text>
</comment>
<keyword evidence="2" id="KW-0808">Transferase</keyword>
<accession>A0ABT1G958</accession>
<dbReference type="InterPro" id="IPR012893">
    <property type="entry name" value="HipA-like_C"/>
</dbReference>
<name>A0ABT1G958_9GAMM</name>
<evidence type="ECO:0000256" key="3">
    <source>
        <dbReference type="ARBA" id="ARBA00022777"/>
    </source>
</evidence>
<dbReference type="PANTHER" id="PTHR37419:SF8">
    <property type="entry name" value="TOXIN YJJJ"/>
    <property type="match status" value="1"/>
</dbReference>
<dbReference type="Pfam" id="PF07804">
    <property type="entry name" value="HipA_C"/>
    <property type="match status" value="1"/>
</dbReference>
<evidence type="ECO:0000313" key="5">
    <source>
        <dbReference type="EMBL" id="MCP1727771.1"/>
    </source>
</evidence>
<feature type="domain" description="HipA-like C-terminal" evidence="4">
    <location>
        <begin position="191"/>
        <end position="355"/>
    </location>
</feature>
<keyword evidence="3" id="KW-0418">Kinase</keyword>
<comment type="similarity">
    <text evidence="1">Belongs to the HipA Ser/Thr kinase family.</text>
</comment>
<protein>
    <recommendedName>
        <fullName evidence="4">HipA-like C-terminal domain-containing protein</fullName>
    </recommendedName>
</protein>
<evidence type="ECO:0000313" key="6">
    <source>
        <dbReference type="Proteomes" id="UP001523550"/>
    </source>
</evidence>
<proteinExistence type="inferred from homology"/>
<dbReference type="PANTHER" id="PTHR37419">
    <property type="entry name" value="SERINE/THREONINE-PROTEIN KINASE TOXIN HIPA"/>
    <property type="match status" value="1"/>
</dbReference>